<gene>
    <name evidence="3" type="primary">KAFR0J02780</name>
    <name evidence="3" type="ORF">KAFR_0J02780</name>
</gene>
<dbReference type="GO" id="GO:0005634">
    <property type="term" value="C:nucleus"/>
    <property type="evidence" value="ECO:0007669"/>
    <property type="project" value="TreeGrafter"/>
</dbReference>
<dbReference type="GO" id="GO:0019888">
    <property type="term" value="F:protein phosphatase regulator activity"/>
    <property type="evidence" value="ECO:0007669"/>
    <property type="project" value="TreeGrafter"/>
</dbReference>
<dbReference type="GeneID" id="13883991"/>
<dbReference type="GO" id="GO:0019903">
    <property type="term" value="F:protein phosphatase binding"/>
    <property type="evidence" value="ECO:0007669"/>
    <property type="project" value="InterPro"/>
</dbReference>
<dbReference type="GO" id="GO:0005829">
    <property type="term" value="C:cytosol"/>
    <property type="evidence" value="ECO:0007669"/>
    <property type="project" value="TreeGrafter"/>
</dbReference>
<dbReference type="KEGG" id="kaf:KAFR_0J02780"/>
<organism evidence="3 4">
    <name type="scientific">Kazachstania africana (strain ATCC 22294 / BCRC 22015 / CBS 2517 / CECT 1963 / NBRC 1671 / NRRL Y-8276)</name>
    <name type="common">Yeast</name>
    <name type="synonym">Kluyveromyces africanus</name>
    <dbReference type="NCBI Taxonomy" id="1071382"/>
    <lineage>
        <taxon>Eukaryota</taxon>
        <taxon>Fungi</taxon>
        <taxon>Dikarya</taxon>
        <taxon>Ascomycota</taxon>
        <taxon>Saccharomycotina</taxon>
        <taxon>Saccharomycetes</taxon>
        <taxon>Saccharomycetales</taxon>
        <taxon>Saccharomycetaceae</taxon>
        <taxon>Kazachstania</taxon>
    </lineage>
</organism>
<proteinExistence type="inferred from homology"/>
<dbReference type="PANTHER" id="PTHR12634">
    <property type="entry name" value="SIT4 YEAST -ASSOCIATING PROTEIN-RELATED"/>
    <property type="match status" value="1"/>
</dbReference>
<name>H2B142_KAZAF</name>
<sequence length="790" mass="91516">MSFWTFGFNGSDSSITKILHEYMDLLYDLHCDEEREDSEEGVNSDNNGNMPGLDESENVIDHRELSRSSSTQSTIASLMLFNNRHTMDNFSTMHSVRMSKSRLNDEFITRIVNESDLLGELSRQNKVLIDFLCFGYFYTEISPDQYLQVSHIDYLIDRLLTCLDYLDDDHIYNQPRDFSEERPIDIAGRFDPESGDYTEYMREVTAISDIFTSDNWILNDLLVSDKTFLNRIWSLIQHKNLKCEKSPQLSIFLKLNRTFLLLRRNSYLNFIRGLDTFVDDFLNHIDLPILTDFFIKIIATDKPDNPTGILELLYEQDIIPKCIRFFDNEKYSDNIQLSTSEFLRSLLEISSNVPVDELAIGPNILIRQLASPEIIEQLISTMINQRGSALCHIVSVVIDLIRKNNSDYCAINLLLVDAHEFPPSTRDPIFLGHLLKKVTEAFSKFCDIILEILNDDKDSITLYNQLGHSFKPIGMIRIKITELLAELIHCSNIMFLNSRQCETIELERDAARNKITQELNEAIFMTDTPDSEKLDEYNKIQELDETFHIPYINSMQNVKLRKDPTLGDMFKIKLFDLQILPKLFSIFLRHPWNNIWHTVIFDIVQQIFNGRMDSSYNSFLVYSLFYGGGSYQYMTDTILKEEERKNFNIIDDFILQAYKSTYKFYDKHNTNLGYMGHVILISEEILKFSAMYKVELISPDIEQVLSADKWHELAQEILHNTRLMSSQILGGGSYVDDGNGNLIPQFSNLSLNQGIVQSNSDESINDLSNAKTLTELDLHNMIGRLFLDIP</sequence>
<dbReference type="OrthoDB" id="295029at2759"/>
<accession>H2B142</accession>
<dbReference type="AlphaFoldDB" id="H2B142"/>
<dbReference type="Proteomes" id="UP000005220">
    <property type="component" value="Chromosome 10"/>
</dbReference>
<dbReference type="STRING" id="1071382.H2B142"/>
<feature type="region of interest" description="Disordered" evidence="2">
    <location>
        <begin position="36"/>
        <end position="55"/>
    </location>
</feature>
<dbReference type="InterPro" id="IPR007587">
    <property type="entry name" value="SAPS"/>
</dbReference>
<dbReference type="PANTHER" id="PTHR12634:SF14">
    <property type="entry name" value="SIT4-ASSOCIATING PROTEIN SAP155-RELATED"/>
    <property type="match status" value="1"/>
</dbReference>
<dbReference type="Pfam" id="PF04499">
    <property type="entry name" value="SAPS"/>
    <property type="match status" value="1"/>
</dbReference>
<dbReference type="GO" id="GO:0000082">
    <property type="term" value="P:G1/S transition of mitotic cell cycle"/>
    <property type="evidence" value="ECO:0007669"/>
    <property type="project" value="EnsemblFungi"/>
</dbReference>
<evidence type="ECO:0000313" key="3">
    <source>
        <dbReference type="EMBL" id="CCF60342.1"/>
    </source>
</evidence>
<evidence type="ECO:0000256" key="1">
    <source>
        <dbReference type="ARBA" id="ARBA00006180"/>
    </source>
</evidence>
<comment type="similarity">
    <text evidence="1">Belongs to the SAPS family.</text>
</comment>
<dbReference type="EMBL" id="HE650830">
    <property type="protein sequence ID" value="CCF60342.1"/>
    <property type="molecule type" value="Genomic_DNA"/>
</dbReference>
<reference evidence="3 4" key="1">
    <citation type="journal article" date="2011" name="Proc. Natl. Acad. Sci. U.S.A.">
        <title>Evolutionary erosion of yeast sex chromosomes by mating-type switching accidents.</title>
        <authorList>
            <person name="Gordon J.L."/>
            <person name="Armisen D."/>
            <person name="Proux-Wera E."/>
            <person name="Oheigeartaigh S.S."/>
            <person name="Byrne K.P."/>
            <person name="Wolfe K.H."/>
        </authorList>
    </citation>
    <scope>NUCLEOTIDE SEQUENCE [LARGE SCALE GENOMIC DNA]</scope>
    <source>
        <strain evidence="4">ATCC 22294 / BCRC 22015 / CBS 2517 / CECT 1963 / NBRC 1671 / NRRL Y-8276</strain>
    </source>
</reference>
<dbReference type="HOGENOM" id="CLU_003676_2_1_1"/>
<evidence type="ECO:0000313" key="4">
    <source>
        <dbReference type="Proteomes" id="UP000005220"/>
    </source>
</evidence>
<protein>
    <submittedName>
        <fullName evidence="3">Uncharacterized protein</fullName>
    </submittedName>
</protein>
<dbReference type="RefSeq" id="XP_003959477.1">
    <property type="nucleotide sequence ID" value="XM_003959428.1"/>
</dbReference>
<evidence type="ECO:0000256" key="2">
    <source>
        <dbReference type="SAM" id="MobiDB-lite"/>
    </source>
</evidence>
<dbReference type="eggNOG" id="KOG2073">
    <property type="taxonomic scope" value="Eukaryota"/>
</dbReference>
<keyword evidence="4" id="KW-1185">Reference proteome</keyword>
<dbReference type="InParanoid" id="H2B142"/>